<feature type="binding site" evidence="12">
    <location>
        <position position="92"/>
    </location>
    <ligand>
        <name>Mg(2+)</name>
        <dbReference type="ChEBI" id="CHEBI:18420"/>
        <label>1</label>
        <note>catalytic</note>
    </ligand>
</feature>
<accession>A0A1R3WRN3</accession>
<evidence type="ECO:0000256" key="10">
    <source>
        <dbReference type="ARBA" id="ARBA00049158"/>
    </source>
</evidence>
<dbReference type="FunFam" id="3.30.540.10:FF:000003">
    <property type="entry name" value="Inositol-1-monophosphatase"/>
    <property type="match status" value="1"/>
</dbReference>
<keyword evidence="7" id="KW-0378">Hydrolase</keyword>
<dbReference type="PROSITE" id="PS00629">
    <property type="entry name" value="IMP_1"/>
    <property type="match status" value="1"/>
</dbReference>
<keyword evidence="5" id="KW-0028">Amino-acid biosynthesis</keyword>
<evidence type="ECO:0000256" key="7">
    <source>
        <dbReference type="ARBA" id="ARBA00022801"/>
    </source>
</evidence>
<dbReference type="NCBIfam" id="TIGR02067">
    <property type="entry name" value="his_9_HisN"/>
    <property type="match status" value="1"/>
</dbReference>
<evidence type="ECO:0000256" key="11">
    <source>
        <dbReference type="NCBIfam" id="TIGR02067"/>
    </source>
</evidence>
<keyword evidence="14" id="KW-1185">Reference proteome</keyword>
<dbReference type="InterPro" id="IPR011809">
    <property type="entry name" value="His_9_proposed"/>
</dbReference>
<evidence type="ECO:0000256" key="1">
    <source>
        <dbReference type="ARBA" id="ARBA00001033"/>
    </source>
</evidence>
<dbReference type="Pfam" id="PF00459">
    <property type="entry name" value="Inositol_P"/>
    <property type="match status" value="1"/>
</dbReference>
<comment type="pathway">
    <text evidence="3">Amino-acid biosynthesis; L-histidine biosynthesis; L-histidine from 5-phospho-alpha-D-ribose 1-diphosphate: step 8/9.</text>
</comment>
<gene>
    <name evidence="13" type="ORF">SAMN05421849_1351</name>
</gene>
<proteinExistence type="inferred from homology"/>
<feature type="binding site" evidence="12">
    <location>
        <position position="214"/>
    </location>
    <ligand>
        <name>Mg(2+)</name>
        <dbReference type="ChEBI" id="CHEBI:18420"/>
        <label>1</label>
        <note>catalytic</note>
    </ligand>
</feature>
<comment type="catalytic activity">
    <reaction evidence="1">
        <text>a myo-inositol phosphate + H2O = myo-inositol + phosphate</text>
        <dbReference type="Rhea" id="RHEA:24056"/>
        <dbReference type="ChEBI" id="CHEBI:15377"/>
        <dbReference type="ChEBI" id="CHEBI:17268"/>
        <dbReference type="ChEBI" id="CHEBI:43474"/>
        <dbReference type="ChEBI" id="CHEBI:84139"/>
        <dbReference type="EC" id="3.1.3.25"/>
    </reaction>
</comment>
<dbReference type="EMBL" id="FTPS01000001">
    <property type="protein sequence ID" value="SIT80657.1"/>
    <property type="molecule type" value="Genomic_DNA"/>
</dbReference>
<dbReference type="RefSeq" id="WP_076650091.1">
    <property type="nucleotide sequence ID" value="NZ_FTPS01000001.1"/>
</dbReference>
<reference evidence="13 14" key="1">
    <citation type="submission" date="2017-01" db="EMBL/GenBank/DDBJ databases">
        <authorList>
            <person name="Mah S.A."/>
            <person name="Swanson W.J."/>
            <person name="Moy G.W."/>
            <person name="Vacquier V.D."/>
        </authorList>
    </citation>
    <scope>NUCLEOTIDE SEQUENCE [LARGE SCALE GENOMIC DNA]</scope>
    <source>
        <strain evidence="13 14">DSM 21219</strain>
    </source>
</reference>
<dbReference type="GO" id="GO:0052834">
    <property type="term" value="F:inositol monophosphate phosphatase activity"/>
    <property type="evidence" value="ECO:0007669"/>
    <property type="project" value="UniProtKB-EC"/>
</dbReference>
<feature type="binding site" evidence="12">
    <location>
        <position position="93"/>
    </location>
    <ligand>
        <name>Mg(2+)</name>
        <dbReference type="ChEBI" id="CHEBI:18420"/>
        <label>2</label>
    </ligand>
</feature>
<evidence type="ECO:0000256" key="6">
    <source>
        <dbReference type="ARBA" id="ARBA00022723"/>
    </source>
</evidence>
<dbReference type="InterPro" id="IPR000760">
    <property type="entry name" value="Inositol_monophosphatase-like"/>
</dbReference>
<organism evidence="13 14">
    <name type="scientific">Pontibaca methylaminivorans</name>
    <dbReference type="NCBI Taxonomy" id="515897"/>
    <lineage>
        <taxon>Bacteria</taxon>
        <taxon>Pseudomonadati</taxon>
        <taxon>Pseudomonadota</taxon>
        <taxon>Alphaproteobacteria</taxon>
        <taxon>Rhodobacterales</taxon>
        <taxon>Roseobacteraceae</taxon>
        <taxon>Pontibaca</taxon>
    </lineage>
</organism>
<dbReference type="InterPro" id="IPR020583">
    <property type="entry name" value="Inositol_monoP_metal-BS"/>
</dbReference>
<dbReference type="GO" id="GO:0000105">
    <property type="term" value="P:L-histidine biosynthetic process"/>
    <property type="evidence" value="ECO:0007669"/>
    <property type="project" value="UniProtKB-UniRule"/>
</dbReference>
<dbReference type="Proteomes" id="UP000192455">
    <property type="component" value="Unassembled WGS sequence"/>
</dbReference>
<dbReference type="InterPro" id="IPR051090">
    <property type="entry name" value="Inositol_monoP_superfamily"/>
</dbReference>
<evidence type="ECO:0000256" key="8">
    <source>
        <dbReference type="ARBA" id="ARBA00022842"/>
    </source>
</evidence>
<dbReference type="SUPFAM" id="SSF56655">
    <property type="entry name" value="Carbohydrate phosphatase"/>
    <property type="match status" value="1"/>
</dbReference>
<name>A0A1R3WRN3_9RHOB</name>
<dbReference type="Gene3D" id="3.40.190.80">
    <property type="match status" value="1"/>
</dbReference>
<comment type="similarity">
    <text evidence="4">Belongs to the inositol monophosphatase superfamily.</text>
</comment>
<dbReference type="PANTHER" id="PTHR43200:SF6">
    <property type="entry name" value="3'(2'),5'-BISPHOSPHATE NUCLEOTIDASE"/>
    <property type="match status" value="1"/>
</dbReference>
<comment type="cofactor">
    <cofactor evidence="2 12">
        <name>Mg(2+)</name>
        <dbReference type="ChEBI" id="CHEBI:18420"/>
    </cofactor>
</comment>
<dbReference type="AlphaFoldDB" id="A0A1R3WRN3"/>
<dbReference type="GO" id="GO:0004401">
    <property type="term" value="F:histidinol-phosphatase activity"/>
    <property type="evidence" value="ECO:0007669"/>
    <property type="project" value="UniProtKB-UniRule"/>
</dbReference>
<dbReference type="GO" id="GO:0046872">
    <property type="term" value="F:metal ion binding"/>
    <property type="evidence" value="ECO:0007669"/>
    <property type="project" value="UniProtKB-KW"/>
</dbReference>
<feature type="binding site" evidence="12">
    <location>
        <position position="90"/>
    </location>
    <ligand>
        <name>Mg(2+)</name>
        <dbReference type="ChEBI" id="CHEBI:18420"/>
        <label>2</label>
    </ligand>
</feature>
<keyword evidence="8 12" id="KW-0460">Magnesium</keyword>
<dbReference type="PRINTS" id="PR00377">
    <property type="entry name" value="IMPHPHTASES"/>
</dbReference>
<evidence type="ECO:0000256" key="3">
    <source>
        <dbReference type="ARBA" id="ARBA00004970"/>
    </source>
</evidence>
<evidence type="ECO:0000256" key="9">
    <source>
        <dbReference type="ARBA" id="ARBA00023102"/>
    </source>
</evidence>
<dbReference type="STRING" id="515897.SAMN05421849_1351"/>
<comment type="catalytic activity">
    <reaction evidence="10">
        <text>L-histidinol phosphate + H2O = L-histidinol + phosphate</text>
        <dbReference type="Rhea" id="RHEA:14465"/>
        <dbReference type="ChEBI" id="CHEBI:15377"/>
        <dbReference type="ChEBI" id="CHEBI:43474"/>
        <dbReference type="ChEBI" id="CHEBI:57699"/>
        <dbReference type="ChEBI" id="CHEBI:57980"/>
        <dbReference type="EC" id="3.1.3.15"/>
    </reaction>
</comment>
<dbReference type="UniPathway" id="UPA00031">
    <property type="reaction ID" value="UER00013"/>
</dbReference>
<evidence type="ECO:0000256" key="5">
    <source>
        <dbReference type="ARBA" id="ARBA00022605"/>
    </source>
</evidence>
<sequence>MPTTTAPIDIAALESFANELADMAVPASLELFRHPLDIERKEDSSPVTIADKRIESILREAIAGRYPDHGIFGEEHGAEHLDRRHVWVVDPIDGTKSFISGWPLFGTLIACLEDGKPVVGVISMPAIGERWSARRDGQARFAGKPCAVSRCTRLAEARIYTTSPDAFDDAERALYLDISSRAALRRFGGDCYSYGLLASGHVDAVIEMQLQPYDYMALVPVIEAAGGIITDWNGQPLTLDSAGRVVAAATRELHAELLALLGTDAPARAS</sequence>
<dbReference type="PANTHER" id="PTHR43200">
    <property type="entry name" value="PHOSPHATASE"/>
    <property type="match status" value="1"/>
</dbReference>
<dbReference type="Gene3D" id="3.30.540.10">
    <property type="entry name" value="Fructose-1,6-Bisphosphatase, subunit A, domain 1"/>
    <property type="match status" value="1"/>
</dbReference>
<dbReference type="EC" id="3.1.3.15" evidence="11"/>
<protein>
    <recommendedName>
        <fullName evidence="11">Histidinol-phosphatase</fullName>
        <ecNumber evidence="11">3.1.3.15</ecNumber>
    </recommendedName>
</protein>
<evidence type="ECO:0000256" key="12">
    <source>
        <dbReference type="PIRSR" id="PIRSR600760-2"/>
    </source>
</evidence>
<feature type="binding site" evidence="12">
    <location>
        <position position="74"/>
    </location>
    <ligand>
        <name>Mg(2+)</name>
        <dbReference type="ChEBI" id="CHEBI:18420"/>
        <label>1</label>
        <note>catalytic</note>
    </ligand>
</feature>
<evidence type="ECO:0000256" key="2">
    <source>
        <dbReference type="ARBA" id="ARBA00001946"/>
    </source>
</evidence>
<dbReference type="OrthoDB" id="9785695at2"/>
<keyword evidence="9" id="KW-0368">Histidine biosynthesis</keyword>
<evidence type="ECO:0000256" key="4">
    <source>
        <dbReference type="ARBA" id="ARBA00009759"/>
    </source>
</evidence>
<keyword evidence="6 12" id="KW-0479">Metal-binding</keyword>
<evidence type="ECO:0000313" key="13">
    <source>
        <dbReference type="EMBL" id="SIT80657.1"/>
    </source>
</evidence>
<evidence type="ECO:0000313" key="14">
    <source>
        <dbReference type="Proteomes" id="UP000192455"/>
    </source>
</evidence>
<dbReference type="CDD" id="cd01641">
    <property type="entry name" value="Bacterial_IMPase_like_1"/>
    <property type="match status" value="1"/>
</dbReference>